<dbReference type="EMBL" id="BAEH01000100">
    <property type="protein sequence ID" value="GAB19981.1"/>
    <property type="molecule type" value="Genomic_DNA"/>
</dbReference>
<evidence type="ECO:0000313" key="1">
    <source>
        <dbReference type="EMBL" id="GAB19981.1"/>
    </source>
</evidence>
<keyword evidence="2" id="KW-1185">Reference proteome</keyword>
<accession>H0R4I0</accession>
<dbReference type="AlphaFoldDB" id="H0R4I0"/>
<gene>
    <name evidence="1" type="ORF">GOEFS_100_00020</name>
</gene>
<feature type="non-terminal residue" evidence="1">
    <location>
        <position position="1"/>
    </location>
</feature>
<proteinExistence type="predicted"/>
<protein>
    <submittedName>
        <fullName evidence="1">Uncharacterized protein</fullName>
    </submittedName>
</protein>
<comment type="caution">
    <text evidence="1">The sequence shown here is derived from an EMBL/GenBank/DDBJ whole genome shotgun (WGS) entry which is preliminary data.</text>
</comment>
<dbReference type="Proteomes" id="UP000035034">
    <property type="component" value="Unassembled WGS sequence"/>
</dbReference>
<sequence length="57" mass="5627">IETVMMVVVVAAGVLTCIETDIAAVGGGCPERDVSALVAAIAPENAWVTGPGGVMTL</sequence>
<name>H0R4I0_9ACTN</name>
<evidence type="ECO:0000313" key="2">
    <source>
        <dbReference type="Proteomes" id="UP000035034"/>
    </source>
</evidence>
<reference evidence="1 2" key="1">
    <citation type="submission" date="2011-12" db="EMBL/GenBank/DDBJ databases">
        <title>Whole genome shotgun sequence of Gordonia effusa NBRC 100432.</title>
        <authorList>
            <person name="Yoshida I."/>
            <person name="Takarada H."/>
            <person name="Hosoyama A."/>
            <person name="Tsuchikane K."/>
            <person name="Katsumata H."/>
            <person name="Yamazaki S."/>
            <person name="Fujita N."/>
        </authorList>
    </citation>
    <scope>NUCLEOTIDE SEQUENCE [LARGE SCALE GENOMIC DNA]</scope>
    <source>
        <strain evidence="1 2">NBRC 100432</strain>
    </source>
</reference>
<organism evidence="1 2">
    <name type="scientific">Gordonia effusa NBRC 100432</name>
    <dbReference type="NCBI Taxonomy" id="1077974"/>
    <lineage>
        <taxon>Bacteria</taxon>
        <taxon>Bacillati</taxon>
        <taxon>Actinomycetota</taxon>
        <taxon>Actinomycetes</taxon>
        <taxon>Mycobacteriales</taxon>
        <taxon>Gordoniaceae</taxon>
        <taxon>Gordonia</taxon>
    </lineage>
</organism>